<evidence type="ECO:0000313" key="5">
    <source>
        <dbReference type="Proteomes" id="UP000076842"/>
    </source>
</evidence>
<comment type="similarity">
    <text evidence="1">Belongs to the short-chain dehydrogenases/reductases (SDR) family.</text>
</comment>
<evidence type="ECO:0000256" key="3">
    <source>
        <dbReference type="ARBA" id="ARBA00023002"/>
    </source>
</evidence>
<dbReference type="STRING" id="1353952.A0A165FLQ2"/>
<dbReference type="Gene3D" id="3.40.50.720">
    <property type="entry name" value="NAD(P)-binding Rossmann-like Domain"/>
    <property type="match status" value="1"/>
</dbReference>
<protein>
    <submittedName>
        <fullName evidence="4">NAD(P)-binding protein</fullName>
    </submittedName>
</protein>
<dbReference type="PRINTS" id="PR00081">
    <property type="entry name" value="GDHRDH"/>
</dbReference>
<dbReference type="InterPro" id="IPR002347">
    <property type="entry name" value="SDR_fam"/>
</dbReference>
<dbReference type="PANTHER" id="PTHR24320:SF236">
    <property type="entry name" value="SHORT-CHAIN DEHYDROGENASE-RELATED"/>
    <property type="match status" value="1"/>
</dbReference>
<evidence type="ECO:0000256" key="1">
    <source>
        <dbReference type="ARBA" id="ARBA00006484"/>
    </source>
</evidence>
<dbReference type="GO" id="GO:0016491">
    <property type="term" value="F:oxidoreductase activity"/>
    <property type="evidence" value="ECO:0007669"/>
    <property type="project" value="UniProtKB-KW"/>
</dbReference>
<dbReference type="InterPro" id="IPR036291">
    <property type="entry name" value="NAD(P)-bd_dom_sf"/>
</dbReference>
<dbReference type="SUPFAM" id="SSF51735">
    <property type="entry name" value="NAD(P)-binding Rossmann-fold domains"/>
    <property type="match status" value="1"/>
</dbReference>
<keyword evidence="2" id="KW-0521">NADP</keyword>
<keyword evidence="3" id="KW-0560">Oxidoreductase</keyword>
<organism evidence="4 5">
    <name type="scientific">Calocera cornea HHB12733</name>
    <dbReference type="NCBI Taxonomy" id="1353952"/>
    <lineage>
        <taxon>Eukaryota</taxon>
        <taxon>Fungi</taxon>
        <taxon>Dikarya</taxon>
        <taxon>Basidiomycota</taxon>
        <taxon>Agaricomycotina</taxon>
        <taxon>Dacrymycetes</taxon>
        <taxon>Dacrymycetales</taxon>
        <taxon>Dacrymycetaceae</taxon>
        <taxon>Calocera</taxon>
    </lineage>
</organism>
<accession>A0A165FLQ2</accession>
<gene>
    <name evidence="4" type="ORF">CALCODRAFT_435002</name>
</gene>
<dbReference type="AlphaFoldDB" id="A0A165FLQ2"/>
<dbReference type="Pfam" id="PF00106">
    <property type="entry name" value="adh_short"/>
    <property type="match status" value="1"/>
</dbReference>
<dbReference type="InParanoid" id="A0A165FLQ2"/>
<proteinExistence type="inferred from homology"/>
<dbReference type="EMBL" id="KV423970">
    <property type="protein sequence ID" value="KZT56923.1"/>
    <property type="molecule type" value="Genomic_DNA"/>
</dbReference>
<evidence type="ECO:0000313" key="4">
    <source>
        <dbReference type="EMBL" id="KZT56923.1"/>
    </source>
</evidence>
<evidence type="ECO:0000256" key="2">
    <source>
        <dbReference type="ARBA" id="ARBA00022857"/>
    </source>
</evidence>
<dbReference type="OrthoDB" id="191139at2759"/>
<keyword evidence="5" id="KW-1185">Reference proteome</keyword>
<name>A0A165FLQ2_9BASI</name>
<reference evidence="4 5" key="1">
    <citation type="journal article" date="2016" name="Mol. Biol. Evol.">
        <title>Comparative Genomics of Early-Diverging Mushroom-Forming Fungi Provides Insights into the Origins of Lignocellulose Decay Capabilities.</title>
        <authorList>
            <person name="Nagy L.G."/>
            <person name="Riley R."/>
            <person name="Tritt A."/>
            <person name="Adam C."/>
            <person name="Daum C."/>
            <person name="Floudas D."/>
            <person name="Sun H."/>
            <person name="Yadav J.S."/>
            <person name="Pangilinan J."/>
            <person name="Larsson K.H."/>
            <person name="Matsuura K."/>
            <person name="Barry K."/>
            <person name="Labutti K."/>
            <person name="Kuo R."/>
            <person name="Ohm R.A."/>
            <person name="Bhattacharya S.S."/>
            <person name="Shirouzu T."/>
            <person name="Yoshinaga Y."/>
            <person name="Martin F.M."/>
            <person name="Grigoriev I.V."/>
            <person name="Hibbett D.S."/>
        </authorList>
    </citation>
    <scope>NUCLEOTIDE SEQUENCE [LARGE SCALE GENOMIC DNA]</scope>
    <source>
        <strain evidence="4 5">HHB12733</strain>
    </source>
</reference>
<dbReference type="PANTHER" id="PTHR24320">
    <property type="entry name" value="RETINOL DEHYDROGENASE"/>
    <property type="match status" value="1"/>
</dbReference>
<dbReference type="Proteomes" id="UP000076842">
    <property type="component" value="Unassembled WGS sequence"/>
</dbReference>
<sequence>SVNQIPDLAGKVMFVTGGNTGIGKEMCKQLFSKGAKVFLSARSASKAKEAIHDLRQTTGKAAIFLQMDLANLASIRKAAELFLAMEDQLHVLFNNAGVMSPPVANLTADGYDLQFATNVLGHYLFCWLLIPLLIRTYERTGTPTRLIVTGSSVEKYFSGPIQFDTFTDTPGRIKLGTRRLYMQSKYGNVMLATELARRYTDRGVVVIGLDPGNIQTDLQCGASPTANGFLIDHTILHPLPFGARSQLYAGTMPEAEKLSGKVRWGPLHCQSSDQPYFVPGALGAAWQNPKTQDEEECKKLWNWLDAQIQGK</sequence>
<feature type="non-terminal residue" evidence="4">
    <location>
        <position position="1"/>
    </location>
</feature>